<evidence type="ECO:0000256" key="3">
    <source>
        <dbReference type="ARBA" id="ARBA00022669"/>
    </source>
</evidence>
<evidence type="ECO:0000313" key="9">
    <source>
        <dbReference type="EMBL" id="ASK70273.1"/>
    </source>
</evidence>
<dbReference type="Gene3D" id="2.70.50.50">
    <property type="entry name" value="chitin-binding protein cbp21"/>
    <property type="match status" value="1"/>
</dbReference>
<evidence type="ECO:0000256" key="4">
    <source>
        <dbReference type="ARBA" id="ARBA00022729"/>
    </source>
</evidence>
<sequence precursor="true">MAHLTAFTSITNANRKHPKLARLSLIALALSATSALVSQTASAHGYVVSPESRSYACKTGSNLNCGAVQWEPQSVEGPSGFPESGPADGKIASAANAAFSPLDEQSPSRWSKHDIKSGWNDFSWQFTANHVTRNWRYYLTRQGWDQNQALSRASFDLAPFCVVDGGMVQPPKLVTHNCYVPEDRSGYHVILAVWEVGDTTNSFYNAIDVNFSSGVVVPGEWTDIGDINPSLDLKAGDKVMTRVFDANGEQTAKQTQITIADTTQGAKQNWPFLLASAINAQQPQLKAGQKNASGVISPVYGKNEIYAAPNSGLERVEVSFDIAPAPGNQLDVTSLADDYTIVDGAAKVSFDVSTNAEMQVSAYLFSHDGTAAGYVTQAVNNTSASLVLDVVAPKAGHYHLQVKGEPKQGEVIQQNFDLFLKDQTTAPDADFVFPEGVKNYVAGTKVLQPKTGKVYQCKPWPYSGYCMQWSPTATGFEPGVGGSWNMAWTEL</sequence>
<dbReference type="CDD" id="cd21177">
    <property type="entry name" value="LPMO_AA10"/>
    <property type="match status" value="1"/>
</dbReference>
<dbReference type="FunFam" id="2.70.50.50:FF:000001">
    <property type="entry name" value="Chitin-binding protein"/>
    <property type="match status" value="1"/>
</dbReference>
<evidence type="ECO:0000259" key="6">
    <source>
        <dbReference type="Pfam" id="PF03067"/>
    </source>
</evidence>
<feature type="domain" description="N-acetylglucosamine binding protein A" evidence="7">
    <location>
        <begin position="221"/>
        <end position="318"/>
    </location>
</feature>
<dbReference type="Pfam" id="PF18416">
    <property type="entry name" value="GbpA_2"/>
    <property type="match status" value="1"/>
</dbReference>
<dbReference type="SUPFAM" id="SSF81296">
    <property type="entry name" value="E set domains"/>
    <property type="match status" value="1"/>
</dbReference>
<dbReference type="KEGG" id="sbj:CF168_16245"/>
<dbReference type="InterPro" id="IPR014756">
    <property type="entry name" value="Ig_E-set"/>
</dbReference>
<feature type="signal peptide" evidence="5">
    <location>
        <begin position="1"/>
        <end position="43"/>
    </location>
</feature>
<comment type="subcellular location">
    <subcellularLocation>
        <location evidence="1 5">Secreted</location>
    </subcellularLocation>
</comment>
<dbReference type="GO" id="GO:0005576">
    <property type="term" value="C:extracellular region"/>
    <property type="evidence" value="ECO:0007669"/>
    <property type="project" value="UniProtKB-SubCell"/>
</dbReference>
<evidence type="ECO:0000256" key="2">
    <source>
        <dbReference type="ARBA" id="ARBA00022525"/>
    </source>
</evidence>
<gene>
    <name evidence="5" type="primary">gbpA</name>
    <name evidence="9" type="ORF">CF168_16245</name>
</gene>
<feature type="domain" description="GlcNAc-binding protein A third" evidence="8">
    <location>
        <begin position="329"/>
        <end position="417"/>
    </location>
</feature>
<keyword evidence="2 5" id="KW-0964">Secreted</keyword>
<dbReference type="FunFam" id="2.60.40.2550:FF:000001">
    <property type="entry name" value="GlcNAc-binding protein A"/>
    <property type="match status" value="1"/>
</dbReference>
<keyword evidence="3 5" id="KW-0147">Chitin-binding</keyword>
<dbReference type="InterPro" id="IPR004302">
    <property type="entry name" value="Cellulose/chitin-bd_N"/>
</dbReference>
<keyword evidence="4 5" id="KW-0732">Signal</keyword>
<dbReference type="Gene3D" id="2.60.40.2550">
    <property type="match status" value="1"/>
</dbReference>
<evidence type="ECO:0000259" key="7">
    <source>
        <dbReference type="Pfam" id="PF18416"/>
    </source>
</evidence>
<evidence type="ECO:0000256" key="5">
    <source>
        <dbReference type="HAMAP-Rule" id="MF_01905"/>
    </source>
</evidence>
<dbReference type="RefSeq" id="WP_089068341.1">
    <property type="nucleotide sequence ID" value="NZ_CP022358.1"/>
</dbReference>
<dbReference type="InterPro" id="IPR051024">
    <property type="entry name" value="GlcNAc_Chitin_IntDeg"/>
</dbReference>
<dbReference type="Gene3D" id="3.30.70.2150">
    <property type="match status" value="1"/>
</dbReference>
<comment type="function">
    <text evidence="5">Probably interacts with GlcNAc residues. May promote attachment to both epithelial cell surfaces and chitin.</text>
</comment>
<feature type="domain" description="Chitin-binding type-4" evidence="6">
    <location>
        <begin position="44"/>
        <end position="209"/>
    </location>
</feature>
<keyword evidence="10" id="KW-1185">Reference proteome</keyword>
<dbReference type="InterPro" id="IPR020879">
    <property type="entry name" value="GlcNAc-bd_A"/>
</dbReference>
<evidence type="ECO:0000259" key="8">
    <source>
        <dbReference type="Pfam" id="PF21868"/>
    </source>
</evidence>
<dbReference type="PANTHER" id="PTHR34823:SF1">
    <property type="entry name" value="CHITIN-BINDING TYPE-4 DOMAIN-CONTAINING PROTEIN"/>
    <property type="match status" value="1"/>
</dbReference>
<evidence type="ECO:0000313" key="10">
    <source>
        <dbReference type="Proteomes" id="UP000198367"/>
    </source>
</evidence>
<name>A0A220URH9_9GAMM</name>
<reference evidence="9 10" key="1">
    <citation type="submission" date="2017-07" db="EMBL/GenBank/DDBJ databases">
        <title>Phenotypical and genomic characterization of a clinical isolate of Shewanella bicestrii sp. nov. producing an extended-spectrum beta-lactamase and a new oxacillinase variant.</title>
        <authorList>
            <person name="Jousset A.B."/>
            <person name="Bonnin R.A."/>
            <person name="Girlich D."/>
            <person name="Dabos L."/>
            <person name="Potron A."/>
            <person name="Dortet L."/>
            <person name="Glaser P."/>
            <person name="Naas T."/>
        </authorList>
    </citation>
    <scope>NUCLEOTIDE SEQUENCE [LARGE SCALE GENOMIC DNA]</scope>
    <source>
        <strain evidence="9 10">JAB-1</strain>
    </source>
</reference>
<dbReference type="HAMAP" id="MF_01905">
    <property type="entry name" value="GbpA"/>
    <property type="match status" value="1"/>
</dbReference>
<dbReference type="EMBL" id="CP022358">
    <property type="protein sequence ID" value="ASK70273.1"/>
    <property type="molecule type" value="Genomic_DNA"/>
</dbReference>
<dbReference type="GO" id="GO:0008061">
    <property type="term" value="F:chitin binding"/>
    <property type="evidence" value="ECO:0007669"/>
    <property type="project" value="UniProtKB-UniRule"/>
</dbReference>
<proteinExistence type="inferred from homology"/>
<dbReference type="InterPro" id="IPR054063">
    <property type="entry name" value="GbpA_D3"/>
</dbReference>
<protein>
    <recommendedName>
        <fullName evidence="5">GlcNAc-binding protein A</fullName>
    </recommendedName>
</protein>
<organism evidence="9 10">
    <name type="scientific">Shewanella bicestrii</name>
    <dbReference type="NCBI Taxonomy" id="2018305"/>
    <lineage>
        <taxon>Bacteria</taxon>
        <taxon>Pseudomonadati</taxon>
        <taxon>Pseudomonadota</taxon>
        <taxon>Gammaproteobacteria</taxon>
        <taxon>Alteromonadales</taxon>
        <taxon>Shewanellaceae</taxon>
        <taxon>Shewanella</taxon>
    </lineage>
</organism>
<evidence type="ECO:0000256" key="1">
    <source>
        <dbReference type="ARBA" id="ARBA00004613"/>
    </source>
</evidence>
<dbReference type="InterPro" id="IPR041029">
    <property type="entry name" value="GbpA_2"/>
</dbReference>
<dbReference type="Proteomes" id="UP000198367">
    <property type="component" value="Chromosome"/>
</dbReference>
<dbReference type="NCBIfam" id="NF009690">
    <property type="entry name" value="PRK13211.1"/>
    <property type="match status" value="1"/>
</dbReference>
<feature type="chain" id="PRO_5013413769" description="GlcNAc-binding protein A" evidence="5">
    <location>
        <begin position="44"/>
        <end position="491"/>
    </location>
</feature>
<comment type="similarity">
    <text evidence="5">Belongs to the GbpA family.</text>
</comment>
<accession>A0A220URH9</accession>
<dbReference type="PANTHER" id="PTHR34823">
    <property type="entry name" value="GLCNAC-BINDING PROTEIN A"/>
    <property type="match status" value="1"/>
</dbReference>
<dbReference type="Pfam" id="PF03067">
    <property type="entry name" value="LPMO_10"/>
    <property type="match status" value="1"/>
</dbReference>
<dbReference type="AlphaFoldDB" id="A0A220URH9"/>
<dbReference type="Pfam" id="PF21868">
    <property type="entry name" value="GbpA_D3"/>
    <property type="match status" value="1"/>
</dbReference>